<reference evidence="2 3" key="1">
    <citation type="submission" date="2021-06" db="EMBL/GenBank/DDBJ databases">
        <title>Halomicroarcula sp. a new haloarchaeum isolated from saline soil.</title>
        <authorList>
            <person name="Duran-Viseras A."/>
            <person name="Sanchez-Porro C."/>
            <person name="Ventosa A."/>
        </authorList>
    </citation>
    <scope>NUCLEOTIDE SEQUENCE [LARGE SCALE GENOMIC DNA]</scope>
    <source>
        <strain evidence="2 3">F27</strain>
    </source>
</reference>
<sequence length="79" mass="8626">MKLNEYDILRTVTSEIARSAGLLEQAEAELGDTDPSDVLYLACALASDAAIWSDDADFDEQALVETHSTSEVIDSFDTR</sequence>
<dbReference type="Pfam" id="PF10130">
    <property type="entry name" value="PIN_2"/>
    <property type="match status" value="1"/>
</dbReference>
<gene>
    <name evidence="2" type="ORF">EGH23_24290</name>
</gene>
<feature type="domain" description="PIN" evidence="1">
    <location>
        <begin position="22"/>
        <end position="60"/>
    </location>
</feature>
<dbReference type="EMBL" id="RKLT01000034">
    <property type="protein sequence ID" value="MBX0297989.1"/>
    <property type="molecule type" value="Genomic_DNA"/>
</dbReference>
<protein>
    <recommendedName>
        <fullName evidence="1">PIN domain-containing protein</fullName>
    </recommendedName>
</protein>
<name>A0AAW4PJU9_9EURY</name>
<proteinExistence type="predicted"/>
<keyword evidence="3" id="KW-1185">Reference proteome</keyword>
<dbReference type="SUPFAM" id="SSF88723">
    <property type="entry name" value="PIN domain-like"/>
    <property type="match status" value="1"/>
</dbReference>
<accession>A0AAW4PJU9</accession>
<evidence type="ECO:0000259" key="1">
    <source>
        <dbReference type="Pfam" id="PF10130"/>
    </source>
</evidence>
<dbReference type="AlphaFoldDB" id="A0AAW4PJU9"/>
<dbReference type="InterPro" id="IPR002716">
    <property type="entry name" value="PIN_dom"/>
</dbReference>
<dbReference type="InterPro" id="IPR029060">
    <property type="entry name" value="PIN-like_dom_sf"/>
</dbReference>
<evidence type="ECO:0000313" key="2">
    <source>
        <dbReference type="EMBL" id="MBX0297989.1"/>
    </source>
</evidence>
<comment type="caution">
    <text evidence="2">The sequence shown here is derived from an EMBL/GenBank/DDBJ whole genome shotgun (WGS) entry which is preliminary data.</text>
</comment>
<dbReference type="Proteomes" id="UP001430455">
    <property type="component" value="Unassembled WGS sequence"/>
</dbReference>
<evidence type="ECO:0000313" key="3">
    <source>
        <dbReference type="Proteomes" id="UP001430455"/>
    </source>
</evidence>
<organism evidence="2 3">
    <name type="scientific">Haloarcula nitratireducens</name>
    <dbReference type="NCBI Taxonomy" id="2487749"/>
    <lineage>
        <taxon>Archaea</taxon>
        <taxon>Methanobacteriati</taxon>
        <taxon>Methanobacteriota</taxon>
        <taxon>Stenosarchaea group</taxon>
        <taxon>Halobacteria</taxon>
        <taxon>Halobacteriales</taxon>
        <taxon>Haloarculaceae</taxon>
        <taxon>Haloarcula</taxon>
    </lineage>
</organism>